<feature type="region of interest" description="Disordered" evidence="2">
    <location>
        <begin position="159"/>
        <end position="180"/>
    </location>
</feature>
<dbReference type="PANTHER" id="PTHR36842">
    <property type="entry name" value="PROTEIN TOLB HOMOLOG"/>
    <property type="match status" value="1"/>
</dbReference>
<dbReference type="InterPro" id="IPR011659">
    <property type="entry name" value="WD40"/>
</dbReference>
<proteinExistence type="inferred from homology"/>
<keyword evidence="4" id="KW-1185">Reference proteome</keyword>
<reference evidence="3 4" key="1">
    <citation type="submission" date="2018-06" db="EMBL/GenBank/DDBJ databases">
        <title>Genomic Encyclopedia of Type Strains, Phase III (KMG-III): the genomes of soil and plant-associated and newly described type strains.</title>
        <authorList>
            <person name="Whitman W."/>
        </authorList>
    </citation>
    <scope>NUCLEOTIDE SEQUENCE [LARGE SCALE GENOMIC DNA]</scope>
    <source>
        <strain evidence="3 4">CGMCC 4.7090</strain>
    </source>
</reference>
<gene>
    <name evidence="3" type="ORF">B0I29_12283</name>
</gene>
<name>A0A327Z0E8_9ACTN</name>
<dbReference type="SUPFAM" id="SSF82171">
    <property type="entry name" value="DPP6 N-terminal domain-like"/>
    <property type="match status" value="2"/>
</dbReference>
<evidence type="ECO:0000256" key="1">
    <source>
        <dbReference type="ARBA" id="ARBA00009820"/>
    </source>
</evidence>
<evidence type="ECO:0000313" key="4">
    <source>
        <dbReference type="Proteomes" id="UP000249341"/>
    </source>
</evidence>
<accession>A0A327Z0E8</accession>
<dbReference type="InterPro" id="IPR011042">
    <property type="entry name" value="6-blade_b-propeller_TolB-like"/>
</dbReference>
<dbReference type="Pfam" id="PF07676">
    <property type="entry name" value="PD40"/>
    <property type="match status" value="2"/>
</dbReference>
<comment type="similarity">
    <text evidence="1">Belongs to the TolB family.</text>
</comment>
<feature type="compositionally biased region" description="Polar residues" evidence="2">
    <location>
        <begin position="159"/>
        <end position="169"/>
    </location>
</feature>
<dbReference type="AlphaFoldDB" id="A0A327Z0E8"/>
<dbReference type="Gene3D" id="2.120.10.30">
    <property type="entry name" value="TolB, C-terminal domain"/>
    <property type="match status" value="1"/>
</dbReference>
<dbReference type="PANTHER" id="PTHR36842:SF1">
    <property type="entry name" value="PROTEIN TOLB"/>
    <property type="match status" value="1"/>
</dbReference>
<dbReference type="EMBL" id="QLMJ01000022">
    <property type="protein sequence ID" value="RAK27700.1"/>
    <property type="molecule type" value="Genomic_DNA"/>
</dbReference>
<sequence>MAFARTLADGQQCRIRVYEIATGADIIVHTSDTILYEAPNWTADDQLILNGDGLLWSLPADGSGNPELITLDGVPELNNDHVLAPDGKPDGKPIGQTVFLSANDGHIYEASLRGGPGRRITHEPGRMHFLHGVSPDGTTLAYVSIENEQWHTGTLRTISVDGTQDSPLTTGAGPDDGPEYDPAGDWIYFNTERFSSESEPGHAQIARIRPDGTGLEQLTTDDHVNWFPHLSPDGRHAVYLSFPPGTTGHPADLPVRLRLVNNDDWQDAATIVELDGGQGTINVNSWSPDGTRFAYIDYPTR</sequence>
<evidence type="ECO:0000313" key="3">
    <source>
        <dbReference type="EMBL" id="RAK27700.1"/>
    </source>
</evidence>
<evidence type="ECO:0000256" key="2">
    <source>
        <dbReference type="SAM" id="MobiDB-lite"/>
    </source>
</evidence>
<comment type="caution">
    <text evidence="3">The sequence shown here is derived from an EMBL/GenBank/DDBJ whole genome shotgun (WGS) entry which is preliminary data.</text>
</comment>
<dbReference type="Proteomes" id="UP000249341">
    <property type="component" value="Unassembled WGS sequence"/>
</dbReference>
<protein>
    <submittedName>
        <fullName evidence="3">WD40 repeat protein</fullName>
    </submittedName>
</protein>
<dbReference type="RefSeq" id="WP_220091530.1">
    <property type="nucleotide sequence ID" value="NZ_JACHWI010000008.1"/>
</dbReference>
<organism evidence="3 4">
    <name type="scientific">Actinoplanes lutulentus</name>
    <dbReference type="NCBI Taxonomy" id="1287878"/>
    <lineage>
        <taxon>Bacteria</taxon>
        <taxon>Bacillati</taxon>
        <taxon>Actinomycetota</taxon>
        <taxon>Actinomycetes</taxon>
        <taxon>Micromonosporales</taxon>
        <taxon>Micromonosporaceae</taxon>
        <taxon>Actinoplanes</taxon>
    </lineage>
</organism>